<dbReference type="InterPro" id="IPR036236">
    <property type="entry name" value="Znf_C2H2_sf"/>
</dbReference>
<evidence type="ECO:0000256" key="3">
    <source>
        <dbReference type="ARBA" id="ARBA00022553"/>
    </source>
</evidence>
<evidence type="ECO:0000256" key="1">
    <source>
        <dbReference type="ARBA" id="ARBA00004123"/>
    </source>
</evidence>
<sequence length="363" mass="41375">MAVTKAVLPSFSSFSSLAHSSDNMKVWKSEGDSLPMDTLSSKLSPISSEQLLVSQQMTEKLLDDDSRASWDIEFLLSEWNSPSPELNPSLDNNDQQFPQFEQNTAYQEASMFKDQPRQERVQVNSGSLMAELLSPPEPTVSVQPEMYHHGYNDHQTGRTSFPTLPNVDQFGFPQGSRGNHNKVTTWDFTPYCPQQQPSMVTFSDNRFIPNQAVTPEPRHYSYMPHFNHNANIFCDYTPSQASGHLPLHQQPLLVGPQLPHAGMEGKRGRRAMGKKRPAIHSCEYPGCSKTYTKSSHLKAHLRTHTGEKPYHCSWEGCSWKFARSDELTRHYRKHSGQKPYKCLLCQRAFSRSDHLALHMKRHT</sequence>
<evidence type="ECO:0000313" key="16">
    <source>
        <dbReference type="Ensembl" id="ENSMALP00000003202.1"/>
    </source>
</evidence>
<dbReference type="FunFam" id="3.30.160.60:FF:000237">
    <property type="entry name" value="Krueppel-like factor 2"/>
    <property type="match status" value="1"/>
</dbReference>
<dbReference type="InterPro" id="IPR013087">
    <property type="entry name" value="Znf_C2H2_type"/>
</dbReference>
<dbReference type="SUPFAM" id="SSF57667">
    <property type="entry name" value="beta-beta-alpha zinc fingers"/>
    <property type="match status" value="2"/>
</dbReference>
<evidence type="ECO:0000256" key="8">
    <source>
        <dbReference type="ARBA" id="ARBA00022843"/>
    </source>
</evidence>
<dbReference type="CTD" id="10661"/>
<evidence type="ECO:0000256" key="2">
    <source>
        <dbReference type="ARBA" id="ARBA00006991"/>
    </source>
</evidence>
<dbReference type="FunFam" id="3.30.160.60:FF:000018">
    <property type="entry name" value="Krueppel-like factor 15"/>
    <property type="match status" value="1"/>
</dbReference>
<dbReference type="Proteomes" id="UP000261600">
    <property type="component" value="Unplaced"/>
</dbReference>
<keyword evidence="12" id="KW-0804">Transcription</keyword>
<keyword evidence="10" id="KW-0238">DNA-binding</keyword>
<evidence type="ECO:0000256" key="14">
    <source>
        <dbReference type="PROSITE-ProRule" id="PRU00042"/>
    </source>
</evidence>
<evidence type="ECO:0000256" key="12">
    <source>
        <dbReference type="ARBA" id="ARBA00023163"/>
    </source>
</evidence>
<evidence type="ECO:0000256" key="10">
    <source>
        <dbReference type="ARBA" id="ARBA00023125"/>
    </source>
</evidence>
<dbReference type="PANTHER" id="PTHR23235:SF145">
    <property type="entry name" value="KRUPPEL-LIKE FACTOR 1"/>
    <property type="match status" value="1"/>
</dbReference>
<accession>A0A3Q3IFV2</accession>
<dbReference type="FunFam" id="3.30.160.60:FF:000707">
    <property type="entry name" value="Putative Krueppel-like factor 1"/>
    <property type="match status" value="1"/>
</dbReference>
<dbReference type="CDD" id="cd21581">
    <property type="entry name" value="KLF1_N"/>
    <property type="match status" value="1"/>
</dbReference>
<evidence type="ECO:0000256" key="11">
    <source>
        <dbReference type="ARBA" id="ARBA00023159"/>
    </source>
</evidence>
<organism evidence="16 17">
    <name type="scientific">Monopterus albus</name>
    <name type="common">Swamp eel</name>
    <dbReference type="NCBI Taxonomy" id="43700"/>
    <lineage>
        <taxon>Eukaryota</taxon>
        <taxon>Metazoa</taxon>
        <taxon>Chordata</taxon>
        <taxon>Craniata</taxon>
        <taxon>Vertebrata</taxon>
        <taxon>Euteleostomi</taxon>
        <taxon>Actinopterygii</taxon>
        <taxon>Neopterygii</taxon>
        <taxon>Teleostei</taxon>
        <taxon>Neoteleostei</taxon>
        <taxon>Acanthomorphata</taxon>
        <taxon>Anabantaria</taxon>
        <taxon>Synbranchiformes</taxon>
        <taxon>Synbranchidae</taxon>
        <taxon>Monopterus</taxon>
    </lineage>
</organism>
<dbReference type="OrthoDB" id="4748970at2759"/>
<keyword evidence="7" id="KW-0862">Zinc</keyword>
<dbReference type="PROSITE" id="PS50157">
    <property type="entry name" value="ZINC_FINGER_C2H2_2"/>
    <property type="match status" value="3"/>
</dbReference>
<dbReference type="STRING" id="43700.ENSMALP00000003202"/>
<keyword evidence="6 14" id="KW-0863">Zinc-finger</keyword>
<evidence type="ECO:0000256" key="4">
    <source>
        <dbReference type="ARBA" id="ARBA00022723"/>
    </source>
</evidence>
<reference evidence="16" key="1">
    <citation type="submission" date="2025-08" db="UniProtKB">
        <authorList>
            <consortium name="Ensembl"/>
        </authorList>
    </citation>
    <scope>IDENTIFICATION</scope>
</reference>
<protein>
    <recommendedName>
        <fullName evidence="15">C2H2-type domain-containing protein</fullName>
    </recommendedName>
</protein>
<evidence type="ECO:0000256" key="9">
    <source>
        <dbReference type="ARBA" id="ARBA00023015"/>
    </source>
</evidence>
<evidence type="ECO:0000256" key="5">
    <source>
        <dbReference type="ARBA" id="ARBA00022737"/>
    </source>
</evidence>
<dbReference type="SMART" id="SM00355">
    <property type="entry name" value="ZnF_C2H2"/>
    <property type="match status" value="3"/>
</dbReference>
<evidence type="ECO:0000259" key="15">
    <source>
        <dbReference type="PROSITE" id="PS50157"/>
    </source>
</evidence>
<reference evidence="16" key="2">
    <citation type="submission" date="2025-09" db="UniProtKB">
        <authorList>
            <consortium name="Ensembl"/>
        </authorList>
    </citation>
    <scope>IDENTIFICATION</scope>
</reference>
<dbReference type="PROSITE" id="PS00028">
    <property type="entry name" value="ZINC_FINGER_C2H2_1"/>
    <property type="match status" value="3"/>
</dbReference>
<keyword evidence="4" id="KW-0479">Metal-binding</keyword>
<dbReference type="PANTHER" id="PTHR23235">
    <property type="entry name" value="KRUEPPEL-LIKE TRANSCRIPTION FACTOR"/>
    <property type="match status" value="1"/>
</dbReference>
<feature type="domain" description="C2H2-type" evidence="15">
    <location>
        <begin position="310"/>
        <end position="339"/>
    </location>
</feature>
<evidence type="ECO:0000256" key="13">
    <source>
        <dbReference type="ARBA" id="ARBA00023242"/>
    </source>
</evidence>
<dbReference type="GO" id="GO:0000981">
    <property type="term" value="F:DNA-binding transcription factor activity, RNA polymerase II-specific"/>
    <property type="evidence" value="ECO:0007669"/>
    <property type="project" value="TreeGrafter"/>
</dbReference>
<dbReference type="Ensembl" id="ENSMALT00000003288.1">
    <property type="protein sequence ID" value="ENSMALP00000003202.1"/>
    <property type="gene ID" value="ENSMALG00000002362.1"/>
</dbReference>
<feature type="domain" description="C2H2-type" evidence="15">
    <location>
        <begin position="340"/>
        <end position="363"/>
    </location>
</feature>
<dbReference type="GO" id="GO:0000978">
    <property type="term" value="F:RNA polymerase II cis-regulatory region sequence-specific DNA binding"/>
    <property type="evidence" value="ECO:0007669"/>
    <property type="project" value="TreeGrafter"/>
</dbReference>
<dbReference type="GO" id="GO:0045893">
    <property type="term" value="P:positive regulation of DNA-templated transcription"/>
    <property type="evidence" value="ECO:0007669"/>
    <property type="project" value="UniProtKB-ARBA"/>
</dbReference>
<dbReference type="AlphaFoldDB" id="A0A3Q3IFV2"/>
<feature type="domain" description="C2H2-type" evidence="15">
    <location>
        <begin position="280"/>
        <end position="309"/>
    </location>
</feature>
<keyword evidence="11" id="KW-0010">Activator</keyword>
<keyword evidence="9" id="KW-0805">Transcription regulation</keyword>
<dbReference type="Gene3D" id="3.30.160.60">
    <property type="entry name" value="Classic Zinc Finger"/>
    <property type="match status" value="3"/>
</dbReference>
<keyword evidence="13" id="KW-0539">Nucleus</keyword>
<keyword evidence="17" id="KW-1185">Reference proteome</keyword>
<dbReference type="GO" id="GO:0005634">
    <property type="term" value="C:nucleus"/>
    <property type="evidence" value="ECO:0007669"/>
    <property type="project" value="UniProtKB-SubCell"/>
</dbReference>
<keyword evidence="5" id="KW-0677">Repeat</keyword>
<dbReference type="Pfam" id="PF00096">
    <property type="entry name" value="zf-C2H2"/>
    <property type="match status" value="3"/>
</dbReference>
<dbReference type="KEGG" id="malb:109957914"/>
<evidence type="ECO:0000256" key="6">
    <source>
        <dbReference type="ARBA" id="ARBA00022771"/>
    </source>
</evidence>
<dbReference type="GeneID" id="109957914"/>
<evidence type="ECO:0000313" key="17">
    <source>
        <dbReference type="Proteomes" id="UP000261600"/>
    </source>
</evidence>
<dbReference type="RefSeq" id="XP_020451814.1">
    <property type="nucleotide sequence ID" value="XM_020596158.1"/>
</dbReference>
<comment type="subcellular location">
    <subcellularLocation>
        <location evidence="1">Nucleus</location>
    </subcellularLocation>
</comment>
<comment type="similarity">
    <text evidence="2">Belongs to the krueppel C2H2-type zinc-finger protein family.</text>
</comment>
<evidence type="ECO:0000256" key="7">
    <source>
        <dbReference type="ARBA" id="ARBA00022833"/>
    </source>
</evidence>
<dbReference type="GO" id="GO:0008270">
    <property type="term" value="F:zinc ion binding"/>
    <property type="evidence" value="ECO:0007669"/>
    <property type="project" value="UniProtKB-KW"/>
</dbReference>
<keyword evidence="3" id="KW-0597">Phosphoprotein</keyword>
<name>A0A3Q3IFV2_MONAL</name>
<proteinExistence type="inferred from homology"/>
<keyword evidence="8" id="KW-0832">Ubl conjugation</keyword>